<keyword evidence="1" id="KW-1133">Transmembrane helix</keyword>
<dbReference type="EMBL" id="MH795132">
    <property type="protein sequence ID" value="AYO28678.1"/>
    <property type="molecule type" value="Genomic_DNA"/>
</dbReference>
<keyword evidence="1" id="KW-0472">Membrane</keyword>
<reference evidence="2" key="1">
    <citation type="submission" date="2018-08" db="EMBL/GenBank/DDBJ databases">
        <title>Comparative Plastid Genomics of Synurophyceae: Evolutionary Evidence of Lateral Gene Transfer and Inverted Repeat Dynamics.</title>
        <authorList>
            <person name="Kim J.I."/>
            <person name="Shin H."/>
            <person name="Skaloud P."/>
            <person name="Jung J."/>
            <person name="Yoon H.S."/>
            <person name="Archibald J.M."/>
            <person name="Shin W."/>
        </authorList>
    </citation>
    <scope>NUCLEOTIDE SEQUENCE</scope>
    <source>
        <strain evidence="2">CCMP1781</strain>
    </source>
</reference>
<organism evidence="2">
    <name type="scientific">Neotessella volvocina</name>
    <dbReference type="NCBI Taxonomy" id="52559"/>
    <lineage>
        <taxon>Eukaryota</taxon>
        <taxon>Sar</taxon>
        <taxon>Stramenopiles</taxon>
        <taxon>Ochrophyta</taxon>
        <taxon>Synurophyceae</taxon>
        <taxon>Synurales</taxon>
        <taxon>Neotessellaceae</taxon>
        <taxon>Neotessella</taxon>
    </lineage>
</organism>
<evidence type="ECO:0000313" key="2">
    <source>
        <dbReference type="EMBL" id="AYO28678.1"/>
    </source>
</evidence>
<proteinExistence type="predicted"/>
<name>A0A3G2QZU7_9STRA</name>
<evidence type="ECO:0000256" key="1">
    <source>
        <dbReference type="SAM" id="Phobius"/>
    </source>
</evidence>
<keyword evidence="1" id="KW-0812">Transmembrane</keyword>
<dbReference type="AlphaFoldDB" id="A0A3G2QZU7"/>
<accession>A0A3G2QZU7</accession>
<geneLocation type="plastid" evidence="2"/>
<protein>
    <submittedName>
        <fullName evidence="2">Uncharacterized protein</fullName>
    </submittedName>
</protein>
<keyword evidence="2" id="KW-0934">Plastid</keyword>
<sequence>MCAEFLLAFLYFLTLFIINIFLYRLIFSYFKKLLFFLKIKMIFSSLKKNNNNSFANYYFFFQKIKKSSFEPNFFSIIKTNDILLIGNFYNLLLKNGLQQNRNSFDYYYSLLSLQYLISNN</sequence>
<feature type="transmembrane region" description="Helical" evidence="1">
    <location>
        <begin position="6"/>
        <end position="30"/>
    </location>
</feature>